<evidence type="ECO:0000259" key="8">
    <source>
        <dbReference type="Pfam" id="PF20684"/>
    </source>
</evidence>
<dbReference type="EMBL" id="WWBZ02000033">
    <property type="protein sequence ID" value="KAF4307219.1"/>
    <property type="molecule type" value="Genomic_DNA"/>
</dbReference>
<sequence>MNPSQDSLELPITKAAQRSCIVAIVMTILSLSFVGLKVVTRARVQGRLGWDDALVSLSFLLTIPFAVTIFGQAENGEGRAMREISLPMLGRQLKWLWVSILLYSLGTGLAKLSILCQYLRVFIDRRTTIATWATIVFVAAYTVEATALGVFSCVPVAKYWQRQLPGHCMDRPIYYYFNAAMNMLINIIIIIIPIPRLLRLNISNHSKWGMIIAFSFGFVGCIMSAIRLYTIARVSYSNDKSVTSPGPATWTAVELHVSIVCACLPSLRPLLGRIFTLGLLEPTTELASSSSPDDTYSGATHKRTLPSIAWSKAHAHASRLPSASSTSEGKRGFGGDVFEVRSLGDGDGGVRTGGRGRSVELSELEHGIIQVTSTSEVYSSPAVDQDGNGGGAVCGRSSGESESRLTRPGVDQWGYSCEVSVEKDRQYGAS</sequence>
<evidence type="ECO:0000256" key="3">
    <source>
        <dbReference type="ARBA" id="ARBA00022989"/>
    </source>
</evidence>
<gene>
    <name evidence="9" type="ORF">GTA08_BOTSDO05249</name>
</gene>
<feature type="domain" description="Rhodopsin" evidence="8">
    <location>
        <begin position="36"/>
        <end position="272"/>
    </location>
</feature>
<comment type="caution">
    <text evidence="9">The sequence shown here is derived from an EMBL/GenBank/DDBJ whole genome shotgun (WGS) entry which is preliminary data.</text>
</comment>
<evidence type="ECO:0000256" key="5">
    <source>
        <dbReference type="ARBA" id="ARBA00038359"/>
    </source>
</evidence>
<reference evidence="9" key="1">
    <citation type="submission" date="2020-04" db="EMBL/GenBank/DDBJ databases">
        <title>Genome Assembly and Annotation of Botryosphaeria dothidea sdau 11-99, a Latent Pathogen of Apple Fruit Ring Rot in China.</title>
        <authorList>
            <person name="Yu C."/>
            <person name="Diao Y."/>
            <person name="Lu Q."/>
            <person name="Zhao J."/>
            <person name="Cui S."/>
            <person name="Peng C."/>
            <person name="He B."/>
            <person name="Liu H."/>
        </authorList>
    </citation>
    <scope>NUCLEOTIDE SEQUENCE [LARGE SCALE GENOMIC DNA]</scope>
    <source>
        <strain evidence="9">Sdau11-99</strain>
    </source>
</reference>
<dbReference type="PANTHER" id="PTHR33048:SF47">
    <property type="entry name" value="INTEGRAL MEMBRANE PROTEIN-RELATED"/>
    <property type="match status" value="1"/>
</dbReference>
<dbReference type="PANTHER" id="PTHR33048">
    <property type="entry name" value="PTH11-LIKE INTEGRAL MEMBRANE PROTEIN (AFU_ORTHOLOGUE AFUA_5G11245)"/>
    <property type="match status" value="1"/>
</dbReference>
<comment type="subcellular location">
    <subcellularLocation>
        <location evidence="1">Membrane</location>
        <topology evidence="1">Multi-pass membrane protein</topology>
    </subcellularLocation>
</comment>
<evidence type="ECO:0000256" key="7">
    <source>
        <dbReference type="SAM" id="Phobius"/>
    </source>
</evidence>
<feature type="transmembrane region" description="Helical" evidence="7">
    <location>
        <begin position="129"/>
        <end position="154"/>
    </location>
</feature>
<keyword evidence="3 7" id="KW-1133">Transmembrane helix</keyword>
<proteinExistence type="inferred from homology"/>
<feature type="transmembrane region" description="Helical" evidence="7">
    <location>
        <begin position="208"/>
        <end position="230"/>
    </location>
</feature>
<keyword evidence="10" id="KW-1185">Reference proteome</keyword>
<name>A0A8H4IVQ1_9PEZI</name>
<feature type="transmembrane region" description="Helical" evidence="7">
    <location>
        <begin position="20"/>
        <end position="39"/>
    </location>
</feature>
<dbReference type="Pfam" id="PF20684">
    <property type="entry name" value="Fung_rhodopsin"/>
    <property type="match status" value="1"/>
</dbReference>
<keyword evidence="2 7" id="KW-0812">Transmembrane</keyword>
<comment type="similarity">
    <text evidence="5">Belongs to the SAT4 family.</text>
</comment>
<evidence type="ECO:0000256" key="4">
    <source>
        <dbReference type="ARBA" id="ARBA00023136"/>
    </source>
</evidence>
<evidence type="ECO:0000313" key="10">
    <source>
        <dbReference type="Proteomes" id="UP000572817"/>
    </source>
</evidence>
<protein>
    <submittedName>
        <fullName evidence="9">Pth11-like integral membrane protein</fullName>
    </submittedName>
</protein>
<dbReference type="OrthoDB" id="444631at2759"/>
<dbReference type="AlphaFoldDB" id="A0A8H4IVQ1"/>
<feature type="transmembrane region" description="Helical" evidence="7">
    <location>
        <begin position="54"/>
        <end position="74"/>
    </location>
</feature>
<evidence type="ECO:0000256" key="6">
    <source>
        <dbReference type="SAM" id="MobiDB-lite"/>
    </source>
</evidence>
<dbReference type="Proteomes" id="UP000572817">
    <property type="component" value="Unassembled WGS sequence"/>
</dbReference>
<evidence type="ECO:0000256" key="2">
    <source>
        <dbReference type="ARBA" id="ARBA00022692"/>
    </source>
</evidence>
<dbReference type="InterPro" id="IPR049326">
    <property type="entry name" value="Rhodopsin_dom_fungi"/>
</dbReference>
<dbReference type="InterPro" id="IPR052337">
    <property type="entry name" value="SAT4-like"/>
</dbReference>
<feature type="transmembrane region" description="Helical" evidence="7">
    <location>
        <begin position="175"/>
        <end position="196"/>
    </location>
</feature>
<organism evidence="9 10">
    <name type="scientific">Botryosphaeria dothidea</name>
    <dbReference type="NCBI Taxonomy" id="55169"/>
    <lineage>
        <taxon>Eukaryota</taxon>
        <taxon>Fungi</taxon>
        <taxon>Dikarya</taxon>
        <taxon>Ascomycota</taxon>
        <taxon>Pezizomycotina</taxon>
        <taxon>Dothideomycetes</taxon>
        <taxon>Dothideomycetes incertae sedis</taxon>
        <taxon>Botryosphaeriales</taxon>
        <taxon>Botryosphaeriaceae</taxon>
        <taxon>Botryosphaeria</taxon>
    </lineage>
</organism>
<feature type="region of interest" description="Disordered" evidence="6">
    <location>
        <begin position="372"/>
        <end position="409"/>
    </location>
</feature>
<feature type="transmembrane region" description="Helical" evidence="7">
    <location>
        <begin position="95"/>
        <end position="123"/>
    </location>
</feature>
<keyword evidence="4 7" id="KW-0472">Membrane</keyword>
<evidence type="ECO:0000256" key="1">
    <source>
        <dbReference type="ARBA" id="ARBA00004141"/>
    </source>
</evidence>
<evidence type="ECO:0000313" key="9">
    <source>
        <dbReference type="EMBL" id="KAF4307219.1"/>
    </source>
</evidence>
<accession>A0A8H4IVQ1</accession>
<dbReference type="GO" id="GO:0016020">
    <property type="term" value="C:membrane"/>
    <property type="evidence" value="ECO:0007669"/>
    <property type="project" value="UniProtKB-SubCell"/>
</dbReference>